<feature type="region of interest" description="Disordered" evidence="1">
    <location>
        <begin position="125"/>
        <end position="172"/>
    </location>
</feature>
<evidence type="ECO:0000313" key="3">
    <source>
        <dbReference type="Proteomes" id="UP001385951"/>
    </source>
</evidence>
<feature type="region of interest" description="Disordered" evidence="1">
    <location>
        <begin position="1"/>
        <end position="27"/>
    </location>
</feature>
<organism evidence="2 3">
    <name type="scientific">Cerrena zonata</name>
    <dbReference type="NCBI Taxonomy" id="2478898"/>
    <lineage>
        <taxon>Eukaryota</taxon>
        <taxon>Fungi</taxon>
        <taxon>Dikarya</taxon>
        <taxon>Basidiomycota</taxon>
        <taxon>Agaricomycotina</taxon>
        <taxon>Agaricomycetes</taxon>
        <taxon>Polyporales</taxon>
        <taxon>Cerrenaceae</taxon>
        <taxon>Cerrena</taxon>
    </lineage>
</organism>
<feature type="region of interest" description="Disordered" evidence="1">
    <location>
        <begin position="44"/>
        <end position="64"/>
    </location>
</feature>
<comment type="caution">
    <text evidence="2">The sequence shown here is derived from an EMBL/GenBank/DDBJ whole genome shotgun (WGS) entry which is preliminary data.</text>
</comment>
<reference evidence="2 3" key="1">
    <citation type="submission" date="2022-09" db="EMBL/GenBank/DDBJ databases">
        <authorList>
            <person name="Palmer J.M."/>
        </authorList>
    </citation>
    <scope>NUCLEOTIDE SEQUENCE [LARGE SCALE GENOMIC DNA]</scope>
    <source>
        <strain evidence="2 3">DSM 7382</strain>
    </source>
</reference>
<proteinExistence type="predicted"/>
<feature type="region of interest" description="Disordered" evidence="1">
    <location>
        <begin position="85"/>
        <end position="106"/>
    </location>
</feature>
<evidence type="ECO:0000256" key="1">
    <source>
        <dbReference type="SAM" id="MobiDB-lite"/>
    </source>
</evidence>
<gene>
    <name evidence="2" type="ORF">QCA50_013891</name>
</gene>
<sequence>MLSIQTSDVVTDAIQNPSHRSPTAVPTVQITPSTPIVRGRISSRYPSNLGKGEPGRVPLHRRGKSRTYERLEDLLREAGYKETRVFTPESERAEARAEERRAQRAGSLRGGVDAFVGFLAGWIPGAAKNGEDTDPRSTNTSGDEDSLHEVRQSSMPPSPLAHKRPGTPDSLHSIAVRNAPRYSSASPRVRLHQLPGEHALPHPTRQTLRHQLSATSSLRQYAQVSAARSHLRHMASAPHMPKPSSKASSIRRKPISSISEHSNRLSSSAAASSTQLLAPYSLTSYLQRAPTAPGEVTTVRVFCRSAPASRSSSRAGERLNRATNATDRGFRGVPRKNRNGKGKDKEDFLPSLADNQLEGERWDVQWVNGKRLSISGSSDIPPDTDSSDDDGELDLARLLVPAKRQNSIRSLRKHLHRTESLKALRHQANYHRALDSWAYEDDDDGLSSNRASTRERRLSRRQSMDEDSEYGYEAMGLPGFDQVGAKRRRGLPVWSLGGGGR</sequence>
<feature type="region of interest" description="Disordered" evidence="1">
    <location>
        <begin position="306"/>
        <end position="352"/>
    </location>
</feature>
<protein>
    <submittedName>
        <fullName evidence="2">Uncharacterized protein</fullName>
    </submittedName>
</protein>
<feature type="region of interest" description="Disordered" evidence="1">
    <location>
        <begin position="441"/>
        <end position="473"/>
    </location>
</feature>
<dbReference type="EMBL" id="JASBNA010000032">
    <property type="protein sequence ID" value="KAK7683218.1"/>
    <property type="molecule type" value="Genomic_DNA"/>
</dbReference>
<accession>A0AAW0FQ86</accession>
<keyword evidence="3" id="KW-1185">Reference proteome</keyword>
<dbReference type="AlphaFoldDB" id="A0AAW0FQ86"/>
<dbReference type="Proteomes" id="UP001385951">
    <property type="component" value="Unassembled WGS sequence"/>
</dbReference>
<feature type="region of interest" description="Disordered" evidence="1">
    <location>
        <begin position="223"/>
        <end position="266"/>
    </location>
</feature>
<evidence type="ECO:0000313" key="2">
    <source>
        <dbReference type="EMBL" id="KAK7683218.1"/>
    </source>
</evidence>
<name>A0AAW0FQ86_9APHY</name>
<feature type="compositionally biased region" description="Basic and acidic residues" evidence="1">
    <location>
        <begin position="85"/>
        <end position="102"/>
    </location>
</feature>